<evidence type="ECO:0000256" key="5">
    <source>
        <dbReference type="ARBA" id="ARBA00038359"/>
    </source>
</evidence>
<evidence type="ECO:0000259" key="8">
    <source>
        <dbReference type="Pfam" id="PF20684"/>
    </source>
</evidence>
<dbReference type="InterPro" id="IPR052337">
    <property type="entry name" value="SAT4-like"/>
</dbReference>
<keyword evidence="4 7" id="KW-0472">Membrane</keyword>
<name>A0AAN6N350_9PEZI</name>
<dbReference type="EMBL" id="MU853832">
    <property type="protein sequence ID" value="KAK3938332.1"/>
    <property type="molecule type" value="Genomic_DNA"/>
</dbReference>
<evidence type="ECO:0000256" key="6">
    <source>
        <dbReference type="SAM" id="MobiDB-lite"/>
    </source>
</evidence>
<feature type="region of interest" description="Disordered" evidence="6">
    <location>
        <begin position="298"/>
        <end position="414"/>
    </location>
</feature>
<comment type="subcellular location">
    <subcellularLocation>
        <location evidence="1">Membrane</location>
        <topology evidence="1">Multi-pass membrane protein</topology>
    </subcellularLocation>
</comment>
<comment type="similarity">
    <text evidence="5">Belongs to the SAT4 family.</text>
</comment>
<evidence type="ECO:0000256" key="3">
    <source>
        <dbReference type="ARBA" id="ARBA00022989"/>
    </source>
</evidence>
<evidence type="ECO:0000313" key="10">
    <source>
        <dbReference type="Proteomes" id="UP001303473"/>
    </source>
</evidence>
<dbReference type="PANTHER" id="PTHR33048">
    <property type="entry name" value="PTH11-LIKE INTEGRAL MEMBRANE PROTEIN (AFU_ORTHOLOGUE AFUA_5G11245)"/>
    <property type="match status" value="1"/>
</dbReference>
<gene>
    <name evidence="9" type="ORF">QBC46DRAFT_390582</name>
</gene>
<feature type="domain" description="Rhodopsin" evidence="8">
    <location>
        <begin position="36"/>
        <end position="287"/>
    </location>
</feature>
<keyword evidence="10" id="KW-1185">Reference proteome</keyword>
<evidence type="ECO:0000256" key="1">
    <source>
        <dbReference type="ARBA" id="ARBA00004141"/>
    </source>
</evidence>
<dbReference type="Pfam" id="PF20684">
    <property type="entry name" value="Fung_rhodopsin"/>
    <property type="match status" value="1"/>
</dbReference>
<evidence type="ECO:0000256" key="2">
    <source>
        <dbReference type="ARBA" id="ARBA00022692"/>
    </source>
</evidence>
<evidence type="ECO:0000256" key="4">
    <source>
        <dbReference type="ARBA" id="ARBA00023136"/>
    </source>
</evidence>
<feature type="transmembrane region" description="Helical" evidence="7">
    <location>
        <begin position="55"/>
        <end position="78"/>
    </location>
</feature>
<feature type="region of interest" description="Disordered" evidence="6">
    <location>
        <begin position="426"/>
        <end position="450"/>
    </location>
</feature>
<feature type="transmembrane region" description="Helical" evidence="7">
    <location>
        <begin position="115"/>
        <end position="134"/>
    </location>
</feature>
<dbReference type="InterPro" id="IPR049326">
    <property type="entry name" value="Rhodopsin_dom_fungi"/>
</dbReference>
<dbReference type="PANTHER" id="PTHR33048:SF2">
    <property type="entry name" value="SRPK"/>
    <property type="match status" value="1"/>
</dbReference>
<accession>A0AAN6N350</accession>
<feature type="compositionally biased region" description="Polar residues" evidence="6">
    <location>
        <begin position="377"/>
        <end position="387"/>
    </location>
</feature>
<keyword evidence="3 7" id="KW-1133">Transmembrane helix</keyword>
<evidence type="ECO:0000256" key="7">
    <source>
        <dbReference type="SAM" id="Phobius"/>
    </source>
</evidence>
<feature type="transmembrane region" description="Helical" evidence="7">
    <location>
        <begin position="228"/>
        <end position="250"/>
    </location>
</feature>
<reference evidence="10" key="1">
    <citation type="journal article" date="2023" name="Mol. Phylogenet. Evol.">
        <title>Genome-scale phylogeny and comparative genomics of the fungal order Sordariales.</title>
        <authorList>
            <person name="Hensen N."/>
            <person name="Bonometti L."/>
            <person name="Westerberg I."/>
            <person name="Brannstrom I.O."/>
            <person name="Guillou S."/>
            <person name="Cros-Aarteil S."/>
            <person name="Calhoun S."/>
            <person name="Haridas S."/>
            <person name="Kuo A."/>
            <person name="Mondo S."/>
            <person name="Pangilinan J."/>
            <person name="Riley R."/>
            <person name="LaButti K."/>
            <person name="Andreopoulos B."/>
            <person name="Lipzen A."/>
            <person name="Chen C."/>
            <person name="Yan M."/>
            <person name="Daum C."/>
            <person name="Ng V."/>
            <person name="Clum A."/>
            <person name="Steindorff A."/>
            <person name="Ohm R.A."/>
            <person name="Martin F."/>
            <person name="Silar P."/>
            <person name="Natvig D.O."/>
            <person name="Lalanne C."/>
            <person name="Gautier V."/>
            <person name="Ament-Velasquez S.L."/>
            <person name="Kruys A."/>
            <person name="Hutchinson M.I."/>
            <person name="Powell A.J."/>
            <person name="Barry K."/>
            <person name="Miller A.N."/>
            <person name="Grigoriev I.V."/>
            <person name="Debuchy R."/>
            <person name="Gladieux P."/>
            <person name="Hiltunen Thoren M."/>
            <person name="Johannesson H."/>
        </authorList>
    </citation>
    <scope>NUCLEOTIDE SEQUENCE [LARGE SCALE GENOMIC DNA]</scope>
    <source>
        <strain evidence="10">CBS 340.73</strain>
    </source>
</reference>
<feature type="compositionally biased region" description="Low complexity" evidence="6">
    <location>
        <begin position="298"/>
        <end position="307"/>
    </location>
</feature>
<dbReference type="GO" id="GO:0016020">
    <property type="term" value="C:membrane"/>
    <property type="evidence" value="ECO:0007669"/>
    <property type="project" value="UniProtKB-SubCell"/>
</dbReference>
<protein>
    <recommendedName>
        <fullName evidence="8">Rhodopsin domain-containing protein</fullName>
    </recommendedName>
</protein>
<feature type="transmembrane region" description="Helical" evidence="7">
    <location>
        <begin position="196"/>
        <end position="216"/>
    </location>
</feature>
<feature type="compositionally biased region" description="Basic and acidic residues" evidence="6">
    <location>
        <begin position="426"/>
        <end position="444"/>
    </location>
</feature>
<keyword evidence="2 7" id="KW-0812">Transmembrane</keyword>
<sequence length="450" mass="49448">MASTSDNNTQIMADEAKKFIQEVWGLQGTAYAVVGLRYYSRITTLGWQKLAWDDAIMLAAVLVHTAESVMAYLVVAYWKGLANNAMTDAQRAALDPNSEEYTLRVNGSKTHVAGLLLYTTLLWLLKLCWTVYYSRLTAGVNKMRKVILGAYVIMPVTYVSCLLVAFLKCIPFDHQWQINPDPGNHCMPAISTLQTVYVMVMNTVTDFYLMAIPVPMVWKSNLPLRKKIVLLIMFSGGFLEMAFGILRSVSILTLGDIDPAQSGYWSVRESFVSIVLTNMPMVYPLVRNFFEKSLSNLSGGSKSNTNKGDSHGYRLGSNPGRSKANSKHPLSIPNDTYWGGSEENIVENGDSKTTASTRSGSGGEDDSSSLPLPVQGPKTNVVQSESHVSAVGSPPRDMVKKQHSGTRGNSNANKIVVTHEYTVTEDIGHLEEERGKGSGRREKGGTGYAY</sequence>
<proteinExistence type="inferred from homology"/>
<feature type="transmembrane region" description="Helical" evidence="7">
    <location>
        <begin position="146"/>
        <end position="167"/>
    </location>
</feature>
<organism evidence="9 10">
    <name type="scientific">Diplogelasinospora grovesii</name>
    <dbReference type="NCBI Taxonomy" id="303347"/>
    <lineage>
        <taxon>Eukaryota</taxon>
        <taxon>Fungi</taxon>
        <taxon>Dikarya</taxon>
        <taxon>Ascomycota</taxon>
        <taxon>Pezizomycotina</taxon>
        <taxon>Sordariomycetes</taxon>
        <taxon>Sordariomycetidae</taxon>
        <taxon>Sordariales</taxon>
        <taxon>Diplogelasinosporaceae</taxon>
        <taxon>Diplogelasinospora</taxon>
    </lineage>
</organism>
<comment type="caution">
    <text evidence="9">The sequence shown here is derived from an EMBL/GenBank/DDBJ whole genome shotgun (WGS) entry which is preliminary data.</text>
</comment>
<dbReference type="Proteomes" id="UP001303473">
    <property type="component" value="Unassembled WGS sequence"/>
</dbReference>
<dbReference type="AlphaFoldDB" id="A0AAN6N350"/>
<evidence type="ECO:0000313" key="9">
    <source>
        <dbReference type="EMBL" id="KAK3938332.1"/>
    </source>
</evidence>